<evidence type="ECO:0000256" key="4">
    <source>
        <dbReference type="ARBA" id="ARBA00022691"/>
    </source>
</evidence>
<evidence type="ECO:0000256" key="7">
    <source>
        <dbReference type="PIRSR" id="PIRSR029256-1"/>
    </source>
</evidence>
<evidence type="ECO:0000256" key="3">
    <source>
        <dbReference type="ARBA" id="ARBA00022679"/>
    </source>
</evidence>
<comment type="similarity">
    <text evidence="6">Belongs to the class IV-like SAM-binding methyltransferase superfamily. RNA methyltransferase TrmH family. TrmL subfamily.</text>
</comment>
<comment type="function">
    <text evidence="6">Methylates the ribose at the nucleotide 34 wobble position in the two leucyl isoacceptors tRNA(Leu)(CmAA) and tRNA(Leu)(cmnm5UmAA). Catalyzes the methyl transfer from S-adenosyl-L-methionine to the 2'-OH of the wobble nucleotide.</text>
</comment>
<keyword evidence="5 6" id="KW-0819">tRNA processing</keyword>
<keyword evidence="10" id="KW-1185">Reference proteome</keyword>
<dbReference type="InterPro" id="IPR029026">
    <property type="entry name" value="tRNA_m1G_MTases_N"/>
</dbReference>
<dbReference type="AlphaFoldDB" id="A0A6B0U1H4"/>
<dbReference type="EC" id="2.1.1.207" evidence="6"/>
<feature type="domain" description="tRNA/rRNA methyltransferase SpoU type" evidence="8">
    <location>
        <begin position="2"/>
        <end position="138"/>
    </location>
</feature>
<comment type="caution">
    <text evidence="9">The sequence shown here is derived from an EMBL/GenBank/DDBJ whole genome shotgun (WGS) entry which is preliminary data.</text>
</comment>
<dbReference type="SUPFAM" id="SSF75217">
    <property type="entry name" value="alpha/beta knot"/>
    <property type="match status" value="1"/>
</dbReference>
<keyword evidence="4 6" id="KW-0949">S-adenosyl-L-methionine</keyword>
<evidence type="ECO:0000256" key="5">
    <source>
        <dbReference type="ARBA" id="ARBA00022694"/>
    </source>
</evidence>
<sequence>MRLVAFEPDIAPNLGAMIRLAACFGMPLDVIEPCGFPFSVKALRRAAMDYADLADICRHDSWDDYAGAPHAGRLVLLTTAGADPLWDFTFAPEDRIMVGRETAGVPPPVSGAADARLRIPMVPPARSMNVVTAAAIAVGEAVRQIGHTG</sequence>
<dbReference type="GO" id="GO:0008757">
    <property type="term" value="F:S-adenosylmethionine-dependent methyltransferase activity"/>
    <property type="evidence" value="ECO:0007669"/>
    <property type="project" value="UniProtKB-UniRule"/>
</dbReference>
<feature type="binding site" evidence="6 7">
    <location>
        <position position="99"/>
    </location>
    <ligand>
        <name>S-adenosyl-L-methionine</name>
        <dbReference type="ChEBI" id="CHEBI:59789"/>
    </ligand>
</feature>
<dbReference type="PANTHER" id="PTHR42971:SF1">
    <property type="entry name" value="TRNA (CYTIDINE(34)-2'-O)-METHYLTRANSFERASE"/>
    <property type="match status" value="1"/>
</dbReference>
<keyword evidence="2 6" id="KW-0489">Methyltransferase</keyword>
<organism evidence="9 10">
    <name type="scientific">Oceanomicrobium pacificus</name>
    <dbReference type="NCBI Taxonomy" id="2692916"/>
    <lineage>
        <taxon>Bacteria</taxon>
        <taxon>Pseudomonadati</taxon>
        <taxon>Pseudomonadota</taxon>
        <taxon>Alphaproteobacteria</taxon>
        <taxon>Rhodobacterales</taxon>
        <taxon>Paracoccaceae</taxon>
        <taxon>Oceanomicrobium</taxon>
    </lineage>
</organism>
<evidence type="ECO:0000256" key="2">
    <source>
        <dbReference type="ARBA" id="ARBA00022603"/>
    </source>
</evidence>
<feature type="binding site" evidence="6 7">
    <location>
        <position position="127"/>
    </location>
    <ligand>
        <name>S-adenosyl-L-methionine</name>
        <dbReference type="ChEBI" id="CHEBI:59789"/>
    </ligand>
</feature>
<dbReference type="Pfam" id="PF00588">
    <property type="entry name" value="SpoU_methylase"/>
    <property type="match status" value="1"/>
</dbReference>
<dbReference type="GO" id="GO:0003723">
    <property type="term" value="F:RNA binding"/>
    <property type="evidence" value="ECO:0007669"/>
    <property type="project" value="InterPro"/>
</dbReference>
<keyword evidence="1 6" id="KW-0963">Cytoplasm</keyword>
<feature type="binding site" evidence="6 7">
    <location>
        <position position="119"/>
    </location>
    <ligand>
        <name>S-adenosyl-L-methionine</name>
        <dbReference type="ChEBI" id="CHEBI:59789"/>
    </ligand>
</feature>
<evidence type="ECO:0000313" key="9">
    <source>
        <dbReference type="EMBL" id="MXU64951.1"/>
    </source>
</evidence>
<dbReference type="InterPro" id="IPR016914">
    <property type="entry name" value="TrmL"/>
</dbReference>
<dbReference type="EMBL" id="WUWG01000001">
    <property type="protein sequence ID" value="MXU64951.1"/>
    <property type="molecule type" value="Genomic_DNA"/>
</dbReference>
<evidence type="ECO:0000256" key="1">
    <source>
        <dbReference type="ARBA" id="ARBA00022490"/>
    </source>
</evidence>
<keyword evidence="3 6" id="KW-0808">Transferase</keyword>
<name>A0A6B0U1H4_9RHOB</name>
<dbReference type="HAMAP" id="MF_01885">
    <property type="entry name" value="tRNA_methyltr_TrmL"/>
    <property type="match status" value="1"/>
</dbReference>
<comment type="catalytic activity">
    <reaction evidence="6">
        <text>5-carboxymethylaminomethyluridine(34) in tRNA(Leu) + S-adenosyl-L-methionine = 5-carboxymethylaminomethyl-2'-O-methyluridine(34) in tRNA(Leu) + S-adenosyl-L-homocysteine + H(+)</text>
        <dbReference type="Rhea" id="RHEA:43088"/>
        <dbReference type="Rhea" id="RHEA-COMP:10333"/>
        <dbReference type="Rhea" id="RHEA-COMP:10334"/>
        <dbReference type="ChEBI" id="CHEBI:15378"/>
        <dbReference type="ChEBI" id="CHEBI:57856"/>
        <dbReference type="ChEBI" id="CHEBI:59789"/>
        <dbReference type="ChEBI" id="CHEBI:74508"/>
        <dbReference type="ChEBI" id="CHEBI:74511"/>
        <dbReference type="EC" id="2.1.1.207"/>
    </reaction>
</comment>
<dbReference type="CDD" id="cd18094">
    <property type="entry name" value="SpoU-like_TrmL"/>
    <property type="match status" value="1"/>
</dbReference>
<protein>
    <recommendedName>
        <fullName evidence="6">tRNA (cytidine(34)-2'-O)-methyltransferase</fullName>
        <ecNumber evidence="6">2.1.1.207</ecNumber>
    </recommendedName>
    <alternativeName>
        <fullName evidence="6">tRNA (cytidine/uridine-2'-O-)-methyltransferase TrmL</fullName>
    </alternativeName>
</protein>
<comment type="subcellular location">
    <subcellularLocation>
        <location evidence="6">Cytoplasm</location>
    </subcellularLocation>
</comment>
<reference evidence="9 10" key="1">
    <citation type="submission" date="2019-12" db="EMBL/GenBank/DDBJ databases">
        <title>Strain KN286 was isolated from seawater, which was collected from Caroline Seamount in the tropical western Pacific.</title>
        <authorList>
            <person name="Wang Q."/>
        </authorList>
    </citation>
    <scope>NUCLEOTIDE SEQUENCE [LARGE SCALE GENOMIC DNA]</scope>
    <source>
        <strain evidence="9 10">KN286</strain>
    </source>
</reference>
<dbReference type="PIRSF" id="PIRSF029256">
    <property type="entry name" value="SpoU_TrmH_prd"/>
    <property type="match status" value="1"/>
</dbReference>
<proteinExistence type="inferred from homology"/>
<evidence type="ECO:0000313" key="10">
    <source>
        <dbReference type="Proteomes" id="UP000436016"/>
    </source>
</evidence>
<dbReference type="InterPro" id="IPR029028">
    <property type="entry name" value="Alpha/beta_knot_MTases"/>
</dbReference>
<comment type="subunit">
    <text evidence="6">Homodimer.</text>
</comment>
<dbReference type="GO" id="GO:0008175">
    <property type="term" value="F:tRNA methyltransferase activity"/>
    <property type="evidence" value="ECO:0007669"/>
    <property type="project" value="UniProtKB-UniRule"/>
</dbReference>
<accession>A0A6B0U1H4</accession>
<comment type="catalytic activity">
    <reaction evidence="6">
        <text>cytidine(34) in tRNA + S-adenosyl-L-methionine = 2'-O-methylcytidine(34) in tRNA + S-adenosyl-L-homocysteine + H(+)</text>
        <dbReference type="Rhea" id="RHEA:43084"/>
        <dbReference type="Rhea" id="RHEA-COMP:10331"/>
        <dbReference type="Rhea" id="RHEA-COMP:10332"/>
        <dbReference type="ChEBI" id="CHEBI:15378"/>
        <dbReference type="ChEBI" id="CHEBI:57856"/>
        <dbReference type="ChEBI" id="CHEBI:59789"/>
        <dbReference type="ChEBI" id="CHEBI:74495"/>
        <dbReference type="ChEBI" id="CHEBI:82748"/>
        <dbReference type="EC" id="2.1.1.207"/>
    </reaction>
</comment>
<evidence type="ECO:0000256" key="6">
    <source>
        <dbReference type="HAMAP-Rule" id="MF_01885"/>
    </source>
</evidence>
<dbReference type="Gene3D" id="3.40.1280.10">
    <property type="match status" value="1"/>
</dbReference>
<dbReference type="Proteomes" id="UP000436016">
    <property type="component" value="Unassembled WGS sequence"/>
</dbReference>
<evidence type="ECO:0000259" key="8">
    <source>
        <dbReference type="Pfam" id="PF00588"/>
    </source>
</evidence>
<dbReference type="GO" id="GO:0005737">
    <property type="term" value="C:cytoplasm"/>
    <property type="evidence" value="ECO:0007669"/>
    <property type="project" value="UniProtKB-SubCell"/>
</dbReference>
<dbReference type="GO" id="GO:0002130">
    <property type="term" value="P:wobble position ribose methylation"/>
    <property type="evidence" value="ECO:0007669"/>
    <property type="project" value="TreeGrafter"/>
</dbReference>
<feature type="binding site" evidence="6 7">
    <location>
        <position position="77"/>
    </location>
    <ligand>
        <name>S-adenosyl-L-methionine</name>
        <dbReference type="ChEBI" id="CHEBI:59789"/>
    </ligand>
</feature>
<gene>
    <name evidence="6" type="primary">trmL</name>
    <name evidence="9" type="ORF">GSH16_05800</name>
</gene>
<dbReference type="RefSeq" id="WP_160852789.1">
    <property type="nucleotide sequence ID" value="NZ_WUWG01000001.1"/>
</dbReference>
<dbReference type="PANTHER" id="PTHR42971">
    <property type="entry name" value="TRNA (CYTIDINE(34)-2'-O)-METHYLTRANSFERASE"/>
    <property type="match status" value="1"/>
</dbReference>
<dbReference type="InterPro" id="IPR001537">
    <property type="entry name" value="SpoU_MeTrfase"/>
</dbReference>